<sequence>MSETDPIVNTEMRNEKSNHLHQFSTMDIIKLMNEEDDTVASAVKRALPQIERVINQAVEVLENGGKLFYFGAGTSGRLGVLDASECPPTFGVPHDLVNGVIAGGDEALRYPIENAEDSKETGAADLRKHVGASDMVIGIASSGRTPYVLGAMEAAAEMGVCTGAICCNVGTELAEMVDYPVEVPVGAEVVTGSTRLKAGTAQKMVLNMISTATMIKLGKVYRNLMVNVQASNEKLRKRAISIIQELTGVDEGTAAHYSHQANGDARIATLMLLLEIDADAAQELLDQKNGHFPNAVEGFEVAEGKRE</sequence>
<evidence type="ECO:0000313" key="5">
    <source>
        <dbReference type="EMBL" id="KGP74651.1"/>
    </source>
</evidence>
<accession>A0A0A2TKP7</accession>
<feature type="domain" description="SIS" evidence="4">
    <location>
        <begin position="57"/>
        <end position="219"/>
    </location>
</feature>
<comment type="miscellaneous">
    <text evidence="3">A lyase-type mechanism (elimination/hydration) is suggested for the cleavage of the lactyl ether bond of MurNAc 6-phosphate, with the formation of an alpha,beta-unsaturated aldehyde intermediate with (E)-stereochemistry, followed by the syn addition of water to give product.</text>
</comment>
<keyword evidence="6" id="KW-1185">Reference proteome</keyword>
<comment type="pathway">
    <text evidence="3">Amino-sugar metabolism; N-acetylmuramate degradation.</text>
</comment>
<dbReference type="EC" id="4.2.1.126" evidence="3"/>
<feature type="active site" description="Proton donor" evidence="3">
    <location>
        <position position="85"/>
    </location>
</feature>
<dbReference type="UniPathway" id="UPA00342"/>
<keyword evidence="1 3" id="KW-0456">Lyase</keyword>
<dbReference type="eggNOG" id="COG2103">
    <property type="taxonomic scope" value="Bacteria"/>
</dbReference>
<dbReference type="Pfam" id="PF20741">
    <property type="entry name" value="GKRP-like_C"/>
    <property type="match status" value="1"/>
</dbReference>
<reference evidence="5 6" key="1">
    <citation type="journal article" date="2015" name="Stand. Genomic Sci.">
        <title>High quality draft genome sequence of the moderately halophilic bacterium Pontibacillus yanchengensis Y32(T) and comparison among Pontibacillus genomes.</title>
        <authorList>
            <person name="Huang J."/>
            <person name="Qiao Z.X."/>
            <person name="Tang J.W."/>
            <person name="Wang G."/>
        </authorList>
    </citation>
    <scope>NUCLEOTIDE SEQUENCE [LARGE SCALE GENOMIC DNA]</scope>
    <source>
        <strain evidence="5 6">Y32</strain>
    </source>
</reference>
<dbReference type="GO" id="GO:0016803">
    <property type="term" value="F:ether hydrolase activity"/>
    <property type="evidence" value="ECO:0007669"/>
    <property type="project" value="TreeGrafter"/>
</dbReference>
<evidence type="ECO:0000256" key="1">
    <source>
        <dbReference type="ARBA" id="ARBA00023239"/>
    </source>
</evidence>
<dbReference type="InterPro" id="IPR040190">
    <property type="entry name" value="MURQ/GCKR"/>
</dbReference>
<dbReference type="InterPro" id="IPR005488">
    <property type="entry name" value="Etherase_MurQ"/>
</dbReference>
<evidence type="ECO:0000313" key="6">
    <source>
        <dbReference type="Proteomes" id="UP000030147"/>
    </source>
</evidence>
<proteinExistence type="inferred from homology"/>
<dbReference type="FunFam" id="3.40.50.10490:FF:000014">
    <property type="entry name" value="N-acetylmuramic acid 6-phosphate etherase"/>
    <property type="match status" value="1"/>
</dbReference>
<dbReference type="InterPro" id="IPR001347">
    <property type="entry name" value="SIS_dom"/>
</dbReference>
<evidence type="ECO:0000256" key="3">
    <source>
        <dbReference type="HAMAP-Rule" id="MF_00068"/>
    </source>
</evidence>
<dbReference type="PROSITE" id="PS51464">
    <property type="entry name" value="SIS"/>
    <property type="match status" value="1"/>
</dbReference>
<dbReference type="SUPFAM" id="SSF53697">
    <property type="entry name" value="SIS domain"/>
    <property type="match status" value="1"/>
</dbReference>
<dbReference type="STRING" id="1385514.N782_01080"/>
<evidence type="ECO:0000256" key="2">
    <source>
        <dbReference type="ARBA" id="ARBA00023277"/>
    </source>
</evidence>
<evidence type="ECO:0000259" key="4">
    <source>
        <dbReference type="PROSITE" id="PS51464"/>
    </source>
</evidence>
<dbReference type="NCBIfam" id="NF009222">
    <property type="entry name" value="PRK12570.1"/>
    <property type="match status" value="1"/>
</dbReference>
<dbReference type="Gene3D" id="3.40.50.10490">
    <property type="entry name" value="Glucose-6-phosphate isomerase like protein, domain 1"/>
    <property type="match status" value="1"/>
</dbReference>
<dbReference type="RefSeq" id="WP_036815336.1">
    <property type="nucleotide sequence ID" value="NZ_AVBF01000001.1"/>
</dbReference>
<comment type="caution">
    <text evidence="5">The sequence shown here is derived from an EMBL/GenBank/DDBJ whole genome shotgun (WGS) entry which is preliminary data.</text>
</comment>
<keyword evidence="2 3" id="KW-0119">Carbohydrate metabolism</keyword>
<dbReference type="AlphaFoldDB" id="A0A0A2TKP7"/>
<dbReference type="NCBIfam" id="TIGR00274">
    <property type="entry name" value="N-acetylmuramic acid 6-phosphate etherase"/>
    <property type="match status" value="1"/>
</dbReference>
<dbReference type="HAMAP" id="MF_00068">
    <property type="entry name" value="MurQ"/>
    <property type="match status" value="1"/>
</dbReference>
<organism evidence="5 6">
    <name type="scientific">Pontibacillus yanchengensis Y32</name>
    <dbReference type="NCBI Taxonomy" id="1385514"/>
    <lineage>
        <taxon>Bacteria</taxon>
        <taxon>Bacillati</taxon>
        <taxon>Bacillota</taxon>
        <taxon>Bacilli</taxon>
        <taxon>Bacillales</taxon>
        <taxon>Bacillaceae</taxon>
        <taxon>Pontibacillus</taxon>
    </lineage>
</organism>
<comment type="function">
    <text evidence="3">Specifically catalyzes the cleavage of the D-lactyl ether substituent of MurNAc 6-phosphate, producing GlcNAc 6-phosphate and D-lactate.</text>
</comment>
<dbReference type="GO" id="GO:0016835">
    <property type="term" value="F:carbon-oxygen lyase activity"/>
    <property type="evidence" value="ECO:0007669"/>
    <property type="project" value="UniProtKB-UniRule"/>
</dbReference>
<dbReference type="GO" id="GO:0009254">
    <property type="term" value="P:peptidoglycan turnover"/>
    <property type="evidence" value="ECO:0007669"/>
    <property type="project" value="TreeGrafter"/>
</dbReference>
<feature type="active site" evidence="3">
    <location>
        <position position="116"/>
    </location>
</feature>
<gene>
    <name evidence="3" type="primary">murQ</name>
    <name evidence="5" type="ORF">N782_01080</name>
</gene>
<dbReference type="GO" id="GO:0097173">
    <property type="term" value="P:N-acetylmuramic acid catabolic process"/>
    <property type="evidence" value="ECO:0007669"/>
    <property type="project" value="UniProtKB-UniPathway"/>
</dbReference>
<dbReference type="Pfam" id="PF22645">
    <property type="entry name" value="GKRP_SIS_N"/>
    <property type="match status" value="1"/>
</dbReference>
<dbReference type="NCBIfam" id="NF003915">
    <property type="entry name" value="PRK05441.1"/>
    <property type="match status" value="1"/>
</dbReference>
<dbReference type="EMBL" id="AVBF01000001">
    <property type="protein sequence ID" value="KGP74651.1"/>
    <property type="molecule type" value="Genomic_DNA"/>
</dbReference>
<dbReference type="InterPro" id="IPR005486">
    <property type="entry name" value="Glucokinase_regulatory_CS"/>
</dbReference>
<dbReference type="InterPro" id="IPR046348">
    <property type="entry name" value="SIS_dom_sf"/>
</dbReference>
<dbReference type="PANTHER" id="PTHR10088:SF4">
    <property type="entry name" value="GLUCOKINASE REGULATORY PROTEIN"/>
    <property type="match status" value="1"/>
</dbReference>
<comment type="catalytic activity">
    <reaction evidence="3">
        <text>N-acetyl-D-muramate 6-phosphate + H2O = N-acetyl-D-glucosamine 6-phosphate + (R)-lactate</text>
        <dbReference type="Rhea" id="RHEA:26410"/>
        <dbReference type="ChEBI" id="CHEBI:15377"/>
        <dbReference type="ChEBI" id="CHEBI:16004"/>
        <dbReference type="ChEBI" id="CHEBI:57513"/>
        <dbReference type="ChEBI" id="CHEBI:58722"/>
        <dbReference type="EC" id="4.2.1.126"/>
    </reaction>
</comment>
<dbReference type="CDD" id="cd05007">
    <property type="entry name" value="SIS_Etherase"/>
    <property type="match status" value="1"/>
</dbReference>
<dbReference type="PANTHER" id="PTHR10088">
    <property type="entry name" value="GLUCOKINASE REGULATORY PROTEIN"/>
    <property type="match status" value="1"/>
</dbReference>
<protein>
    <recommendedName>
        <fullName evidence="3">N-acetylmuramic acid 6-phosphate etherase</fullName>
        <shortName evidence="3">MurNAc-6-P etherase</shortName>
        <ecNumber evidence="3">4.2.1.126</ecNumber>
    </recommendedName>
    <alternativeName>
        <fullName evidence="3">N-acetylmuramic acid 6-phosphate hydrolase</fullName>
    </alternativeName>
    <alternativeName>
        <fullName evidence="3">N-acetylmuramic acid 6-phosphate lyase</fullName>
    </alternativeName>
</protein>
<dbReference type="OrthoDB" id="9813395at2"/>
<comment type="subunit">
    <text evidence="3">Homodimer.</text>
</comment>
<dbReference type="GO" id="GO:0046348">
    <property type="term" value="P:amino sugar catabolic process"/>
    <property type="evidence" value="ECO:0007669"/>
    <property type="project" value="InterPro"/>
</dbReference>
<name>A0A0A2TKP7_9BACI</name>
<dbReference type="Proteomes" id="UP000030147">
    <property type="component" value="Unassembled WGS sequence"/>
</dbReference>
<dbReference type="PROSITE" id="PS01272">
    <property type="entry name" value="GCKR"/>
    <property type="match status" value="1"/>
</dbReference>
<dbReference type="GO" id="GO:0097367">
    <property type="term" value="F:carbohydrate derivative binding"/>
    <property type="evidence" value="ECO:0007669"/>
    <property type="project" value="InterPro"/>
</dbReference>
<dbReference type="Gene3D" id="1.10.8.1080">
    <property type="match status" value="1"/>
</dbReference>
<comment type="similarity">
    <text evidence="3">Belongs to the GCKR-like family. MurNAc-6-P etherase subfamily.</text>
</comment>